<dbReference type="EMBL" id="CP027666">
    <property type="protein sequence ID" value="AVO33677.1"/>
    <property type="molecule type" value="Genomic_DNA"/>
</dbReference>
<name>A0A2S0MAZ7_9BURK</name>
<evidence type="ECO:0000313" key="1">
    <source>
        <dbReference type="EMBL" id="AVO33038.1"/>
    </source>
</evidence>
<dbReference type="Proteomes" id="UP000239709">
    <property type="component" value="Chromosome"/>
</dbReference>
<reference evidence="1 3" key="1">
    <citation type="submission" date="2018-03" db="EMBL/GenBank/DDBJ databases">
        <title>Genome sequencing of Ottowia sp.</title>
        <authorList>
            <person name="Kim S.-J."/>
            <person name="Heo J."/>
            <person name="Kwon S.-W."/>
        </authorList>
    </citation>
    <scope>NUCLEOTIDE SEQUENCE [LARGE SCALE GENOMIC DNA]</scope>
    <source>
        <strain evidence="1 3">KADR8-3</strain>
    </source>
</reference>
<gene>
    <name evidence="1" type="ORF">C6570_01280</name>
    <name evidence="2" type="ORF">C6570_04955</name>
</gene>
<protein>
    <submittedName>
        <fullName evidence="1">Uncharacterized protein</fullName>
    </submittedName>
</protein>
<proteinExistence type="predicted"/>
<evidence type="ECO:0000313" key="3">
    <source>
        <dbReference type="Proteomes" id="UP000239709"/>
    </source>
</evidence>
<dbReference type="AlphaFoldDB" id="A0A2S0MAZ7"/>
<dbReference type="EMBL" id="CP027666">
    <property type="protein sequence ID" value="AVO33038.1"/>
    <property type="molecule type" value="Genomic_DNA"/>
</dbReference>
<dbReference type="RefSeq" id="WP_106701341.1">
    <property type="nucleotide sequence ID" value="NZ_CP027666.1"/>
</dbReference>
<keyword evidence="3" id="KW-1185">Reference proteome</keyword>
<dbReference type="KEGG" id="otk:C6570_01280"/>
<evidence type="ECO:0000313" key="2">
    <source>
        <dbReference type="EMBL" id="AVO33677.1"/>
    </source>
</evidence>
<sequence length="73" mass="8177">MSAPTAKQLSSRHVRTLRTFRKRVIDMAAQWEDVDQFCLNRLSELVDELEQAAVDITPDDAPSARDPYGTGGE</sequence>
<dbReference type="KEGG" id="otk:C6570_04955"/>
<accession>A0A2S0MAZ7</accession>
<dbReference type="OrthoDB" id="8820855at2"/>
<organism evidence="1 3">
    <name type="scientific">Ottowia oryzae</name>
    <dbReference type="NCBI Taxonomy" id="2109914"/>
    <lineage>
        <taxon>Bacteria</taxon>
        <taxon>Pseudomonadati</taxon>
        <taxon>Pseudomonadota</taxon>
        <taxon>Betaproteobacteria</taxon>
        <taxon>Burkholderiales</taxon>
        <taxon>Comamonadaceae</taxon>
        <taxon>Ottowia</taxon>
    </lineage>
</organism>